<dbReference type="HOGENOM" id="CLU_2835548_0_0_1"/>
<dbReference type="EnsemblPlants" id="ONIVA11G08880.1">
    <property type="protein sequence ID" value="ONIVA11G08880.1"/>
    <property type="gene ID" value="ONIVA11G08880"/>
</dbReference>
<reference evidence="1" key="2">
    <citation type="submission" date="2018-04" db="EMBL/GenBank/DDBJ databases">
        <title>OnivRS2 (Oryza nivara Reference Sequence Version 2).</title>
        <authorList>
            <person name="Zhang J."/>
            <person name="Kudrna D."/>
            <person name="Lee S."/>
            <person name="Talag J."/>
            <person name="Rajasekar S."/>
            <person name="Welchert J."/>
            <person name="Hsing Y.-I."/>
            <person name="Wing R.A."/>
        </authorList>
    </citation>
    <scope>NUCLEOTIDE SEQUENCE [LARGE SCALE GENOMIC DNA]</scope>
    <source>
        <strain evidence="1">SL10</strain>
    </source>
</reference>
<dbReference type="Gramene" id="ONIVA11G08880.1">
    <property type="protein sequence ID" value="ONIVA11G08880.1"/>
    <property type="gene ID" value="ONIVA11G08880"/>
</dbReference>
<dbReference type="Proteomes" id="UP000006591">
    <property type="component" value="Chromosome 11"/>
</dbReference>
<sequence length="66" mass="7480">MWKKNVCVDFNIDMAAKIIHVSQLEEKSIHALQLGLHGEDLLIHTLEAVVALPLYQGRELSENRAE</sequence>
<name>A0A0E0J0E3_ORYNI</name>
<dbReference type="AlphaFoldDB" id="A0A0E0J0E3"/>
<accession>A0A0E0J0E3</accession>
<evidence type="ECO:0000313" key="2">
    <source>
        <dbReference type="Proteomes" id="UP000006591"/>
    </source>
</evidence>
<reference evidence="1" key="1">
    <citation type="submission" date="2015-04" db="UniProtKB">
        <authorList>
            <consortium name="EnsemblPlants"/>
        </authorList>
    </citation>
    <scope>IDENTIFICATION</scope>
    <source>
        <strain evidence="1">SL10</strain>
    </source>
</reference>
<protein>
    <submittedName>
        <fullName evidence="1">Uncharacterized protein</fullName>
    </submittedName>
</protein>
<keyword evidence="2" id="KW-1185">Reference proteome</keyword>
<evidence type="ECO:0000313" key="1">
    <source>
        <dbReference type="EnsemblPlants" id="ONIVA11G08880.1"/>
    </source>
</evidence>
<organism evidence="1">
    <name type="scientific">Oryza nivara</name>
    <name type="common">Indian wild rice</name>
    <name type="synonym">Oryza sativa f. spontanea</name>
    <dbReference type="NCBI Taxonomy" id="4536"/>
    <lineage>
        <taxon>Eukaryota</taxon>
        <taxon>Viridiplantae</taxon>
        <taxon>Streptophyta</taxon>
        <taxon>Embryophyta</taxon>
        <taxon>Tracheophyta</taxon>
        <taxon>Spermatophyta</taxon>
        <taxon>Magnoliopsida</taxon>
        <taxon>Liliopsida</taxon>
        <taxon>Poales</taxon>
        <taxon>Poaceae</taxon>
        <taxon>BOP clade</taxon>
        <taxon>Oryzoideae</taxon>
        <taxon>Oryzeae</taxon>
        <taxon>Oryzinae</taxon>
        <taxon>Oryza</taxon>
    </lineage>
</organism>
<proteinExistence type="predicted"/>